<dbReference type="RefSeq" id="WP_066543058.1">
    <property type="nucleotide sequence ID" value="NZ_MASJ01000003.1"/>
</dbReference>
<dbReference type="Proteomes" id="UP000093199">
    <property type="component" value="Unassembled WGS sequence"/>
</dbReference>
<dbReference type="OrthoDB" id="2455488at2"/>
<proteinExistence type="predicted"/>
<keyword evidence="2" id="KW-1185">Reference proteome</keyword>
<sequence length="62" mass="7257">MTNYVQLLNDLASQKITKIDVSKEEFYAFRELLVKHPKFKHFRGTAHQGGNITYTFLEVPRS</sequence>
<dbReference type="STRING" id="33978.A6M13_09365"/>
<name>A0A1C0YK33_9BACL</name>
<comment type="caution">
    <text evidence="1">The sequence shown here is derived from an EMBL/GenBank/DDBJ whole genome shotgun (WGS) entry which is preliminary data.</text>
</comment>
<evidence type="ECO:0000313" key="1">
    <source>
        <dbReference type="EMBL" id="OCS87504.1"/>
    </source>
</evidence>
<reference evidence="1 2" key="1">
    <citation type="submission" date="2016-07" db="EMBL/GenBank/DDBJ databases">
        <title>Caryophanon tenue genome sequencing.</title>
        <authorList>
            <person name="Verma A."/>
            <person name="Pal Y."/>
            <person name="Krishnamurthi S."/>
        </authorList>
    </citation>
    <scope>NUCLEOTIDE SEQUENCE [LARGE SCALE GENOMIC DNA]</scope>
    <source>
        <strain evidence="1 2">DSM 14152</strain>
    </source>
</reference>
<dbReference type="AlphaFoldDB" id="A0A1C0YK33"/>
<protein>
    <recommendedName>
        <fullName evidence="3">Abortive phage infection protein</fullName>
    </recommendedName>
</protein>
<organism evidence="1 2">
    <name type="scientific">Caryophanon tenue</name>
    <dbReference type="NCBI Taxonomy" id="33978"/>
    <lineage>
        <taxon>Bacteria</taxon>
        <taxon>Bacillati</taxon>
        <taxon>Bacillota</taxon>
        <taxon>Bacilli</taxon>
        <taxon>Bacillales</taxon>
        <taxon>Caryophanaceae</taxon>
        <taxon>Caryophanon</taxon>
    </lineage>
</organism>
<dbReference type="EMBL" id="MASJ01000003">
    <property type="protein sequence ID" value="OCS87504.1"/>
    <property type="molecule type" value="Genomic_DNA"/>
</dbReference>
<gene>
    <name evidence="1" type="ORF">A6M13_09365</name>
</gene>
<accession>A0A1C0YK33</accession>
<evidence type="ECO:0008006" key="3">
    <source>
        <dbReference type="Google" id="ProtNLM"/>
    </source>
</evidence>
<evidence type="ECO:0000313" key="2">
    <source>
        <dbReference type="Proteomes" id="UP000093199"/>
    </source>
</evidence>